<keyword evidence="2" id="KW-1185">Reference proteome</keyword>
<dbReference type="Proteomes" id="UP000295444">
    <property type="component" value="Unassembled WGS sequence"/>
</dbReference>
<organism evidence="1 2">
    <name type="scientific">Labedaea rhizosphaerae</name>
    <dbReference type="NCBI Taxonomy" id="598644"/>
    <lineage>
        <taxon>Bacteria</taxon>
        <taxon>Bacillati</taxon>
        <taxon>Actinomycetota</taxon>
        <taxon>Actinomycetes</taxon>
        <taxon>Pseudonocardiales</taxon>
        <taxon>Pseudonocardiaceae</taxon>
        <taxon>Labedaea</taxon>
    </lineage>
</organism>
<evidence type="ECO:0000313" key="2">
    <source>
        <dbReference type="Proteomes" id="UP000295444"/>
    </source>
</evidence>
<reference evidence="1 2" key="1">
    <citation type="submission" date="2019-03" db="EMBL/GenBank/DDBJ databases">
        <title>Genomic Encyclopedia of Type Strains, Phase IV (KMG-IV): sequencing the most valuable type-strain genomes for metagenomic binning, comparative biology and taxonomic classification.</title>
        <authorList>
            <person name="Goeker M."/>
        </authorList>
    </citation>
    <scope>NUCLEOTIDE SEQUENCE [LARGE SCALE GENOMIC DNA]</scope>
    <source>
        <strain evidence="1 2">DSM 45361</strain>
    </source>
</reference>
<comment type="caution">
    <text evidence="1">The sequence shown here is derived from an EMBL/GenBank/DDBJ whole genome shotgun (WGS) entry which is preliminary data.</text>
</comment>
<evidence type="ECO:0000313" key="1">
    <source>
        <dbReference type="EMBL" id="TDP97112.1"/>
    </source>
</evidence>
<accession>A0A4R6SB22</accession>
<sequence length="53" mass="5873">MDAKKAIVLVVVAFVLFYLITQPVQSANVVHDILGWLRDAADAIVTFIKQLFA</sequence>
<name>A0A4R6SB22_LABRH</name>
<protein>
    <submittedName>
        <fullName evidence="1">Uncharacterized protein</fullName>
    </submittedName>
</protein>
<dbReference type="RefSeq" id="WP_166659215.1">
    <property type="nucleotide sequence ID" value="NZ_SNXZ01000003.1"/>
</dbReference>
<proteinExistence type="predicted"/>
<dbReference type="EMBL" id="SNXZ01000003">
    <property type="protein sequence ID" value="TDP97112.1"/>
    <property type="molecule type" value="Genomic_DNA"/>
</dbReference>
<gene>
    <name evidence="1" type="ORF">EV186_10372</name>
</gene>
<dbReference type="AlphaFoldDB" id="A0A4R6SB22"/>